<evidence type="ECO:0000313" key="9">
    <source>
        <dbReference type="EMBL" id="KAI1898534.1"/>
    </source>
</evidence>
<feature type="compositionally biased region" description="Polar residues" evidence="6">
    <location>
        <begin position="443"/>
        <end position="456"/>
    </location>
</feature>
<feature type="compositionally biased region" description="Polar residues" evidence="6">
    <location>
        <begin position="220"/>
        <end position="242"/>
    </location>
</feature>
<evidence type="ECO:0000256" key="6">
    <source>
        <dbReference type="SAM" id="MobiDB-lite"/>
    </source>
</evidence>
<dbReference type="InterPro" id="IPR050540">
    <property type="entry name" value="F-actin_Monoox_Mical"/>
</dbReference>
<name>A0A8T3DRU5_9TELE</name>
<keyword evidence="4 5" id="KW-0175">Coiled coil</keyword>
<feature type="region of interest" description="Disordered" evidence="6">
    <location>
        <begin position="762"/>
        <end position="781"/>
    </location>
</feature>
<dbReference type="InterPro" id="IPR001715">
    <property type="entry name" value="CH_dom"/>
</dbReference>
<dbReference type="AlphaFoldDB" id="A0A8T3DRU5"/>
<dbReference type="SMART" id="SM00033">
    <property type="entry name" value="CH"/>
    <property type="match status" value="1"/>
</dbReference>
<feature type="compositionally biased region" description="Basic and acidic residues" evidence="6">
    <location>
        <begin position="471"/>
        <end position="487"/>
    </location>
</feature>
<feature type="compositionally biased region" description="Basic and acidic residues" evidence="6">
    <location>
        <begin position="162"/>
        <end position="180"/>
    </location>
</feature>
<comment type="caution">
    <text evidence="9">The sequence shown here is derived from an EMBL/GenBank/DDBJ whole genome shotgun (WGS) entry which is preliminary data.</text>
</comment>
<dbReference type="OrthoDB" id="5972258at2759"/>
<comment type="subcellular location">
    <subcellularLocation>
        <location evidence="1">Endosome</location>
    </subcellularLocation>
</comment>
<feature type="compositionally biased region" description="Polar residues" evidence="6">
    <location>
        <begin position="387"/>
        <end position="403"/>
    </location>
</feature>
<dbReference type="InterPro" id="IPR036872">
    <property type="entry name" value="CH_dom_sf"/>
</dbReference>
<evidence type="ECO:0008006" key="11">
    <source>
        <dbReference type="Google" id="ProtNLM"/>
    </source>
</evidence>
<dbReference type="PANTHER" id="PTHR23167:SF91">
    <property type="entry name" value="EH DOMAIN-BINDING PROTEIN 1-LIKE PROTEIN 1"/>
    <property type="match status" value="1"/>
</dbReference>
<evidence type="ECO:0000259" key="7">
    <source>
        <dbReference type="PROSITE" id="PS50021"/>
    </source>
</evidence>
<dbReference type="FunFam" id="1.10.418.10:FF:000023">
    <property type="entry name" value="EH domain-binding protein 1 isoform X1"/>
    <property type="match status" value="1"/>
</dbReference>
<dbReference type="PANTHER" id="PTHR23167">
    <property type="entry name" value="CALPONIN HOMOLOGY DOMAIN-CONTAINING PROTEIN DDB_G0272472-RELATED"/>
    <property type="match status" value="1"/>
</dbReference>
<feature type="coiled-coil region" evidence="5">
    <location>
        <begin position="1143"/>
        <end position="1170"/>
    </location>
</feature>
<dbReference type="Proteomes" id="UP000829720">
    <property type="component" value="Unassembled WGS sequence"/>
</dbReference>
<feature type="compositionally biased region" description="Polar residues" evidence="6">
    <location>
        <begin position="266"/>
        <end position="275"/>
    </location>
</feature>
<evidence type="ECO:0000256" key="5">
    <source>
        <dbReference type="SAM" id="Coils"/>
    </source>
</evidence>
<dbReference type="GO" id="GO:0005768">
    <property type="term" value="C:endosome"/>
    <property type="evidence" value="ECO:0007669"/>
    <property type="project" value="UniProtKB-SubCell"/>
</dbReference>
<accession>A0A8T3DRU5</accession>
<keyword evidence="2" id="KW-0597">Phosphoprotein</keyword>
<dbReference type="Pfam" id="PF00307">
    <property type="entry name" value="CH"/>
    <property type="match status" value="1"/>
</dbReference>
<feature type="compositionally biased region" description="Basic and acidic residues" evidence="6">
    <location>
        <begin position="368"/>
        <end position="386"/>
    </location>
</feature>
<evidence type="ECO:0000256" key="2">
    <source>
        <dbReference type="ARBA" id="ARBA00022553"/>
    </source>
</evidence>
<dbReference type="PROSITE" id="PS51848">
    <property type="entry name" value="BMERB"/>
    <property type="match status" value="1"/>
</dbReference>
<evidence type="ECO:0000256" key="3">
    <source>
        <dbReference type="ARBA" id="ARBA00022753"/>
    </source>
</evidence>
<evidence type="ECO:0000256" key="4">
    <source>
        <dbReference type="ARBA" id="ARBA00023054"/>
    </source>
</evidence>
<feature type="compositionally biased region" description="Acidic residues" evidence="6">
    <location>
        <begin position="139"/>
        <end position="158"/>
    </location>
</feature>
<organism evidence="9 10">
    <name type="scientific">Albula goreensis</name>
    <dbReference type="NCBI Taxonomy" id="1534307"/>
    <lineage>
        <taxon>Eukaryota</taxon>
        <taxon>Metazoa</taxon>
        <taxon>Chordata</taxon>
        <taxon>Craniata</taxon>
        <taxon>Vertebrata</taxon>
        <taxon>Euteleostomi</taxon>
        <taxon>Actinopterygii</taxon>
        <taxon>Neopterygii</taxon>
        <taxon>Teleostei</taxon>
        <taxon>Albuliformes</taxon>
        <taxon>Albulidae</taxon>
        <taxon>Albula</taxon>
    </lineage>
</organism>
<feature type="region of interest" description="Disordered" evidence="6">
    <location>
        <begin position="103"/>
        <end position="182"/>
    </location>
</feature>
<feature type="compositionally biased region" description="Polar residues" evidence="6">
    <location>
        <begin position="296"/>
        <end position="307"/>
    </location>
</feature>
<evidence type="ECO:0000256" key="1">
    <source>
        <dbReference type="ARBA" id="ARBA00004177"/>
    </source>
</evidence>
<feature type="region of interest" description="Disordered" evidence="6">
    <location>
        <begin position="206"/>
        <end position="629"/>
    </location>
</feature>
<gene>
    <name evidence="9" type="ORF">AGOR_G00073350</name>
</gene>
<sequence length="1238" mass="136953">MGAIVGVFHRGYETVASMLQSSGPADGVDSPKDITVGEPALLPQPEFLSPDTCCAPDELSVVSQELVEKEAPHPEELSNESGMELSTAAEPYMCVLMDDKMKQEEYHSPSPSPTQDRKSGYADGGGQGCMKKWPPLTEADLDEMSDEDCCRETDDEEAPLIFDRRAWKEEEEEVKDKAEDTVLGVRDMTEEVEFRTGKEDVDPVMSVSLHLDKGPEDLTPTFQSADPKNVSTLSLHSTSDGSQFDEEPSSNGAAPHQEICSDSIDQKTSSFSNQKVAPPPRTRKNKENVPVVPQQKVGSESISQEETSVIADKEPIPPQHSKTKNDILPEMPLQEVAQSSFGQESVSDSETTKLVPPPRKKNTPPSEGVDKTGDSVHVDVSEEIEHSQTLPTKASLLSGQNVLTEGEKPAADESLLVVKMRRVEEEPSSLPVPMPRVKKRLSATFSDDTPPQSPLSASPPDIPVNSFLLNQRKEQPTPQETVKEFVPPRRNKKKLPQQDVAPDSVSHTTAHVPPAAELVPPRRTKKCRPHPEDQSPSRPLAPAQVELQSEVESQDVREGDASAKSLEVNMQQVKGESSGLPVPMPRTRKRLSASFPDETEDSSPPPQAGDTETKPSSLGGIDKCTNEDMISVSVPNENSPVSDSAMEVHLKQLQKSEGLPLTAICSGMDGGEKELDSVFPPQVQDDNTLITSPEEGSNENENELETVLKADIVRQEMELEGWEEVTVSTSAGTFSEGSFKGQQVAEKALDMPIPMPRAKKRLSASFPDDTPPPTAMSSPLSCPGLVSSTQSLLEWCQEVTKGHKGVKITNFSTSWRNGLAFCAILHHFYPETINYEMLDPYNIKLNNKKAFDGFAEVGIPRLLESSDMVLLKVPDRLIVMTYLNQIRTHFTGQQLSVLQIERDSSQSSYAVGEPLDTGAEAAVRYCTERLQAGGITLDTNGKRAEREPVLMPPPRSKRVLRGEESGSGVNQSGGRGAGLTPAAPPRTHSVTSKSGFARVKDADLVRKRRSQLKGESVEEIETPEQHVTLHNAEASPRQADTGTNDESSSTRGGQELVKPEAAGSGERSKLVEEENQDTSQYVLNEMQALENEQRQIDHRADVVERTLRQLMETGSDPVEEERLIQEWFMLVNKKNALIRRQDHLQLLQEEEDLERRFELLNKELRAMMAVEDWQKTQDHQLREQLLLQELVSLVNQRDELVRDMDAKERGALEEDERLERGLEQRRKKYSRKEKCLLQ</sequence>
<evidence type="ECO:0000313" key="10">
    <source>
        <dbReference type="Proteomes" id="UP000829720"/>
    </source>
</evidence>
<keyword evidence="3" id="KW-0967">Endosome</keyword>
<dbReference type="InterPro" id="IPR022735">
    <property type="entry name" value="bMERB_dom"/>
</dbReference>
<protein>
    <recommendedName>
        <fullName evidence="11">EH domain-binding protein 1-like protein 1</fullName>
    </recommendedName>
</protein>
<dbReference type="EMBL" id="JAERUA010000006">
    <property type="protein sequence ID" value="KAI1898534.1"/>
    <property type="molecule type" value="Genomic_DNA"/>
</dbReference>
<dbReference type="PROSITE" id="PS50021">
    <property type="entry name" value="CH"/>
    <property type="match status" value="1"/>
</dbReference>
<feature type="domain" description="BMERB" evidence="8">
    <location>
        <begin position="1069"/>
        <end position="1220"/>
    </location>
</feature>
<feature type="domain" description="Calponin-homology (CH)" evidence="7">
    <location>
        <begin position="786"/>
        <end position="891"/>
    </location>
</feature>
<reference evidence="9" key="1">
    <citation type="submission" date="2021-01" db="EMBL/GenBank/DDBJ databases">
        <authorList>
            <person name="Zahm M."/>
            <person name="Roques C."/>
            <person name="Cabau C."/>
            <person name="Klopp C."/>
            <person name="Donnadieu C."/>
            <person name="Jouanno E."/>
            <person name="Lampietro C."/>
            <person name="Louis A."/>
            <person name="Herpin A."/>
            <person name="Echchiki A."/>
            <person name="Berthelot C."/>
            <person name="Parey E."/>
            <person name="Roest-Crollius H."/>
            <person name="Braasch I."/>
            <person name="Postlethwait J."/>
            <person name="Bobe J."/>
            <person name="Montfort J."/>
            <person name="Bouchez O."/>
            <person name="Begum T."/>
            <person name="Mejri S."/>
            <person name="Adams A."/>
            <person name="Chen W.-J."/>
            <person name="Guiguen Y."/>
        </authorList>
    </citation>
    <scope>NUCLEOTIDE SEQUENCE</scope>
    <source>
        <tissue evidence="9">Blood</tissue>
    </source>
</reference>
<feature type="compositionally biased region" description="Polar residues" evidence="6">
    <location>
        <begin position="1038"/>
        <end position="1052"/>
    </location>
</feature>
<dbReference type="SMART" id="SM01203">
    <property type="entry name" value="DUF3585"/>
    <property type="match status" value="1"/>
</dbReference>
<dbReference type="SUPFAM" id="SSF47576">
    <property type="entry name" value="Calponin-homology domain, CH-domain"/>
    <property type="match status" value="1"/>
</dbReference>
<feature type="region of interest" description="Disordered" evidence="6">
    <location>
        <begin position="1008"/>
        <end position="1077"/>
    </location>
</feature>
<dbReference type="Pfam" id="PF12130">
    <property type="entry name" value="bMERB_dom"/>
    <property type="match status" value="1"/>
</dbReference>
<proteinExistence type="predicted"/>
<dbReference type="Gene3D" id="1.10.418.10">
    <property type="entry name" value="Calponin-like domain"/>
    <property type="match status" value="1"/>
</dbReference>
<feature type="region of interest" description="Disordered" evidence="6">
    <location>
        <begin position="937"/>
        <end position="996"/>
    </location>
</feature>
<keyword evidence="10" id="KW-1185">Reference proteome</keyword>
<feature type="compositionally biased region" description="Polar residues" evidence="6">
    <location>
        <begin position="336"/>
        <end position="349"/>
    </location>
</feature>
<evidence type="ECO:0000259" key="8">
    <source>
        <dbReference type="PROSITE" id="PS51848"/>
    </source>
</evidence>